<dbReference type="Gene3D" id="3.20.20.80">
    <property type="entry name" value="Glycosidases"/>
    <property type="match status" value="1"/>
</dbReference>
<gene>
    <name evidence="10" type="ORF">FC49_GL001509</name>
</gene>
<dbReference type="InterPro" id="IPR017853">
    <property type="entry name" value="GH"/>
</dbReference>
<dbReference type="AlphaFoldDB" id="A0A0R1WIV4"/>
<evidence type="ECO:0000256" key="2">
    <source>
        <dbReference type="ARBA" id="ARBA00004881"/>
    </source>
</evidence>
<evidence type="ECO:0000313" key="11">
    <source>
        <dbReference type="Proteomes" id="UP000050973"/>
    </source>
</evidence>
<dbReference type="GO" id="GO:0000272">
    <property type="term" value="P:polysaccharide catabolic process"/>
    <property type="evidence" value="ECO:0007669"/>
    <property type="project" value="TreeGrafter"/>
</dbReference>
<comment type="subunit">
    <text evidence="4">Homohexamer; trimer of dimers.</text>
</comment>
<sequence>MMKAKMTIDAADRVAKVDERIYGSFIEQLGRAVYDGIYQPGQKTADANGLRQDVIDAVRKLNVPIVRYPGGNFVSQYKWEDGIGPKDQRPTRLDLAWQTIETNQFGLHEFMDWAEKVGTQANMAVNLGTRGIMAAANLVEYCNFPGGTYWSDLRKQNGREKPFGIKTWCLGNEMDGPWEIGQKTAYEYGHLANETAKAMRRVDPSLELVACGSSSMDNPTFGDWERTVLDQCYDNVDLLSLHRYYGYYGDDDPNELDNYLGKNVDLDRFIKGVVAICDAVKAKKRSQKQINLSFDEWNVWYHSNQQDEETEHWQKAPHLLEDIYNFEDALLVGSLLITLLKNSDRVKMACLAQLVNVIAPIMTTDDGVWYQSIFYPFMQVSNLGKGVALTPHVAVDSYKSREFDAVPYLDSIATYDEEHQQLVIFAENKHQEDELDLDLSLRDLTITGVEEATEFCGYAPKQTNEDGAMKLHPLTGVETHDGHQLTAHLKPLSWNVIRLQVK</sequence>
<evidence type="ECO:0000256" key="6">
    <source>
        <dbReference type="ARBA" id="ARBA00022801"/>
    </source>
</evidence>
<dbReference type="SUPFAM" id="SSF51445">
    <property type="entry name" value="(Trans)glycosidases"/>
    <property type="match status" value="1"/>
</dbReference>
<dbReference type="PANTHER" id="PTHR43576:SF3">
    <property type="entry name" value="ALPHA-L-ARABINOFURANOSIDASE C"/>
    <property type="match status" value="1"/>
</dbReference>
<comment type="similarity">
    <text evidence="3">Belongs to the glycosyl hydrolase 51 family.</text>
</comment>
<dbReference type="SUPFAM" id="SSF51011">
    <property type="entry name" value="Glycosyl hydrolase domain"/>
    <property type="match status" value="1"/>
</dbReference>
<comment type="pathway">
    <text evidence="2">Glycan metabolism.</text>
</comment>
<accession>A0A0R1WIV4</accession>
<evidence type="ECO:0000256" key="7">
    <source>
        <dbReference type="ARBA" id="ARBA00023277"/>
    </source>
</evidence>
<dbReference type="PANTHER" id="PTHR43576">
    <property type="entry name" value="ALPHA-L-ARABINOFURANOSIDASE C-RELATED"/>
    <property type="match status" value="1"/>
</dbReference>
<protein>
    <recommendedName>
        <fullName evidence="5">non-reducing end alpha-L-arabinofuranosidase</fullName>
        <ecNumber evidence="5">3.2.1.55</ecNumber>
    </recommendedName>
</protein>
<name>A0A0R1WIV4_9LACO</name>
<comment type="catalytic activity">
    <reaction evidence="1">
        <text>Hydrolysis of terminal non-reducing alpha-L-arabinofuranoside residues in alpha-L-arabinosides.</text>
        <dbReference type="EC" id="3.2.1.55"/>
    </reaction>
</comment>
<dbReference type="Proteomes" id="UP000050973">
    <property type="component" value="Unassembled WGS sequence"/>
</dbReference>
<organism evidence="10 11">
    <name type="scientific">Limosilactobacillus oris DSM 4864</name>
    <dbReference type="NCBI Taxonomy" id="1423779"/>
    <lineage>
        <taxon>Bacteria</taxon>
        <taxon>Bacillati</taxon>
        <taxon>Bacillota</taxon>
        <taxon>Bacilli</taxon>
        <taxon>Lactobacillales</taxon>
        <taxon>Lactobacillaceae</taxon>
        <taxon>Limosilactobacillus</taxon>
    </lineage>
</organism>
<dbReference type="InterPro" id="IPR055235">
    <property type="entry name" value="ASD1_cat"/>
</dbReference>
<evidence type="ECO:0000256" key="5">
    <source>
        <dbReference type="ARBA" id="ARBA00012670"/>
    </source>
</evidence>
<dbReference type="InterPro" id="IPR010720">
    <property type="entry name" value="Alpha-L-AF_C"/>
</dbReference>
<dbReference type="GO" id="GO:0046556">
    <property type="term" value="F:alpha-L-arabinofuranosidase activity"/>
    <property type="evidence" value="ECO:0007669"/>
    <property type="project" value="UniProtKB-EC"/>
</dbReference>
<evidence type="ECO:0000313" key="10">
    <source>
        <dbReference type="EMBL" id="KRM14028.1"/>
    </source>
</evidence>
<dbReference type="Pfam" id="PF22848">
    <property type="entry name" value="ASD1_dom"/>
    <property type="match status" value="1"/>
</dbReference>
<dbReference type="PATRIC" id="fig|1423779.3.peg.1561"/>
<keyword evidence="8" id="KW-0326">Glycosidase</keyword>
<evidence type="ECO:0000256" key="3">
    <source>
        <dbReference type="ARBA" id="ARBA00007186"/>
    </source>
</evidence>
<comment type="caution">
    <text evidence="10">The sequence shown here is derived from an EMBL/GenBank/DDBJ whole genome shotgun (WGS) entry which is preliminary data.</text>
</comment>
<keyword evidence="7" id="KW-0119">Carbohydrate metabolism</keyword>
<evidence type="ECO:0000256" key="1">
    <source>
        <dbReference type="ARBA" id="ARBA00001462"/>
    </source>
</evidence>
<keyword evidence="6" id="KW-0378">Hydrolase</keyword>
<reference evidence="10 11" key="1">
    <citation type="journal article" date="2015" name="Genome Announc.">
        <title>Expanding the biotechnology potential of lactobacilli through comparative genomics of 213 strains and associated genera.</title>
        <authorList>
            <person name="Sun Z."/>
            <person name="Harris H.M."/>
            <person name="McCann A."/>
            <person name="Guo C."/>
            <person name="Argimon S."/>
            <person name="Zhang W."/>
            <person name="Yang X."/>
            <person name="Jeffery I.B."/>
            <person name="Cooney J.C."/>
            <person name="Kagawa T.F."/>
            <person name="Liu W."/>
            <person name="Song Y."/>
            <person name="Salvetti E."/>
            <person name="Wrobel A."/>
            <person name="Rasinkangas P."/>
            <person name="Parkhill J."/>
            <person name="Rea M.C."/>
            <person name="O'Sullivan O."/>
            <person name="Ritari J."/>
            <person name="Douillard F.P."/>
            <person name="Paul Ross R."/>
            <person name="Yang R."/>
            <person name="Briner A.E."/>
            <person name="Felis G.E."/>
            <person name="de Vos W.M."/>
            <person name="Barrangou R."/>
            <person name="Klaenhammer T.R."/>
            <person name="Caufield P.W."/>
            <person name="Cui Y."/>
            <person name="Zhang H."/>
            <person name="O'Toole P.W."/>
        </authorList>
    </citation>
    <scope>NUCLEOTIDE SEQUENCE [LARGE SCALE GENOMIC DNA]</scope>
    <source>
        <strain evidence="10 11">DSM 4864</strain>
    </source>
</reference>
<dbReference type="InterPro" id="IPR013780">
    <property type="entry name" value="Glyco_hydro_b"/>
</dbReference>
<evidence type="ECO:0000259" key="9">
    <source>
        <dbReference type="SMART" id="SM00813"/>
    </source>
</evidence>
<dbReference type="GO" id="GO:0046373">
    <property type="term" value="P:L-arabinose metabolic process"/>
    <property type="evidence" value="ECO:0007669"/>
    <property type="project" value="InterPro"/>
</dbReference>
<evidence type="ECO:0000256" key="4">
    <source>
        <dbReference type="ARBA" id="ARBA00011165"/>
    </source>
</evidence>
<proteinExistence type="inferred from homology"/>
<evidence type="ECO:0000256" key="8">
    <source>
        <dbReference type="ARBA" id="ARBA00023295"/>
    </source>
</evidence>
<dbReference type="Pfam" id="PF06964">
    <property type="entry name" value="Alpha-L-AF_C"/>
    <property type="match status" value="1"/>
</dbReference>
<dbReference type="Gene3D" id="2.60.40.1180">
    <property type="entry name" value="Golgi alpha-mannosidase II"/>
    <property type="match status" value="1"/>
</dbReference>
<feature type="domain" description="Alpha-L-arabinofuranosidase C-terminal" evidence="9">
    <location>
        <begin position="295"/>
        <end position="493"/>
    </location>
</feature>
<dbReference type="EC" id="3.2.1.55" evidence="5"/>
<dbReference type="SMART" id="SM00813">
    <property type="entry name" value="Alpha-L-AF_C"/>
    <property type="match status" value="1"/>
</dbReference>
<dbReference type="EMBL" id="AZGE01000047">
    <property type="protein sequence ID" value="KRM14028.1"/>
    <property type="molecule type" value="Genomic_DNA"/>
</dbReference>